<evidence type="ECO:0000256" key="2">
    <source>
        <dbReference type="SAM" id="SignalP"/>
    </source>
</evidence>
<dbReference type="RefSeq" id="XP_025419345.1">
    <property type="nucleotide sequence ID" value="XM_025563560.1"/>
</dbReference>
<accession>A0A2S2QBQ6</accession>
<evidence type="ECO:0000313" key="5">
    <source>
        <dbReference type="RefSeq" id="XP_025419345.1"/>
    </source>
</evidence>
<reference evidence="5" key="2">
    <citation type="submission" date="2025-04" db="UniProtKB">
        <authorList>
            <consortium name="RefSeq"/>
        </authorList>
    </citation>
    <scope>IDENTIFICATION</scope>
</reference>
<dbReference type="OrthoDB" id="6628304at2759"/>
<dbReference type="EMBL" id="GGMS01005757">
    <property type="protein sequence ID" value="MBY74960.1"/>
    <property type="molecule type" value="Transcribed_RNA"/>
</dbReference>
<name>A0A2S2QBQ6_9HEMI</name>
<feature type="region of interest" description="Disordered" evidence="1">
    <location>
        <begin position="121"/>
        <end position="154"/>
    </location>
</feature>
<feature type="compositionally biased region" description="Low complexity" evidence="1">
    <location>
        <begin position="121"/>
        <end position="140"/>
    </location>
</feature>
<dbReference type="AlphaFoldDB" id="A0A2S2QBQ6"/>
<dbReference type="GeneID" id="112689733"/>
<sequence length="290" mass="31630">MWSKVWIVVCLVAAAAAAVVTESHSVNDKKLYKNDGVLLENQINAEDAEKNTIGLNSNERHSTKSFKKAPAPMVDDDLLEFLVRVAENPAEWNKIRRVLSMLGRDETSVQTTTADAITTTTSTTMRPSPTAVPVPVTTTTTDKDRGRGEPVAKSWPSGEWILKAVENIRAAARAKEMGVGDGGAEGDPYDYDDEDKDDDDDDVAANYEIEEIDAPTTGQPQPPLSPSPPPPHPRVAAVGHMSRYQFRRIDGHPGDGRVNGTYVAVVESDRHPPRGIVYNPVRQKKPNPAT</sequence>
<dbReference type="Proteomes" id="UP000694846">
    <property type="component" value="Unplaced"/>
</dbReference>
<feature type="compositionally biased region" description="Acidic residues" evidence="1">
    <location>
        <begin position="187"/>
        <end position="213"/>
    </location>
</feature>
<proteinExistence type="predicted"/>
<reference evidence="3" key="1">
    <citation type="submission" date="2018-04" db="EMBL/GenBank/DDBJ databases">
        <title>Transcriptome assembly of Sipha flava.</title>
        <authorList>
            <person name="Scully E.D."/>
            <person name="Geib S.M."/>
            <person name="Palmer N.A."/>
            <person name="Koch K."/>
            <person name="Bradshaw J."/>
            <person name="Heng-Moss T."/>
            <person name="Sarath G."/>
        </authorList>
    </citation>
    <scope>NUCLEOTIDE SEQUENCE</scope>
</reference>
<keyword evidence="2" id="KW-0732">Signal</keyword>
<feature type="signal peptide" evidence="2">
    <location>
        <begin position="1"/>
        <end position="17"/>
    </location>
</feature>
<feature type="region of interest" description="Disordered" evidence="1">
    <location>
        <begin position="50"/>
        <end position="69"/>
    </location>
</feature>
<evidence type="ECO:0000313" key="3">
    <source>
        <dbReference type="EMBL" id="MBY74960.1"/>
    </source>
</evidence>
<feature type="region of interest" description="Disordered" evidence="1">
    <location>
        <begin position="175"/>
        <end position="239"/>
    </location>
</feature>
<evidence type="ECO:0000256" key="1">
    <source>
        <dbReference type="SAM" id="MobiDB-lite"/>
    </source>
</evidence>
<gene>
    <name evidence="5" type="primary">LOC112689733</name>
    <name evidence="3" type="ORF">g.137322</name>
</gene>
<evidence type="ECO:0000313" key="4">
    <source>
        <dbReference type="Proteomes" id="UP000694846"/>
    </source>
</evidence>
<protein>
    <submittedName>
        <fullName evidence="5">Uncharacterized protein LOC112689733</fullName>
    </submittedName>
</protein>
<feature type="compositionally biased region" description="Pro residues" evidence="1">
    <location>
        <begin position="220"/>
        <end position="233"/>
    </location>
</feature>
<feature type="chain" id="PRO_5044579109" evidence="2">
    <location>
        <begin position="18"/>
        <end position="290"/>
    </location>
</feature>
<keyword evidence="4" id="KW-1185">Reference proteome</keyword>
<feature type="compositionally biased region" description="Basic and acidic residues" evidence="1">
    <location>
        <begin position="141"/>
        <end position="150"/>
    </location>
</feature>
<organism evidence="3">
    <name type="scientific">Sipha flava</name>
    <name type="common">yellow sugarcane aphid</name>
    <dbReference type="NCBI Taxonomy" id="143950"/>
    <lineage>
        <taxon>Eukaryota</taxon>
        <taxon>Metazoa</taxon>
        <taxon>Ecdysozoa</taxon>
        <taxon>Arthropoda</taxon>
        <taxon>Hexapoda</taxon>
        <taxon>Insecta</taxon>
        <taxon>Pterygota</taxon>
        <taxon>Neoptera</taxon>
        <taxon>Paraneoptera</taxon>
        <taxon>Hemiptera</taxon>
        <taxon>Sternorrhyncha</taxon>
        <taxon>Aphidomorpha</taxon>
        <taxon>Aphidoidea</taxon>
        <taxon>Aphididae</taxon>
        <taxon>Sipha</taxon>
    </lineage>
</organism>